<dbReference type="InterPro" id="IPR016181">
    <property type="entry name" value="Acyl_CoA_acyltransferase"/>
</dbReference>
<feature type="non-terminal residue" evidence="3">
    <location>
        <position position="1"/>
    </location>
</feature>
<feature type="region of interest" description="Disordered" evidence="1">
    <location>
        <begin position="281"/>
        <end position="307"/>
    </location>
</feature>
<keyword evidence="4" id="KW-1185">Reference proteome</keyword>
<evidence type="ECO:0000259" key="2">
    <source>
        <dbReference type="Pfam" id="PF00583"/>
    </source>
</evidence>
<sequence>RDQHQTSSPPAADMAPPPPILRFSDHVDIHTFEADFPRRRRRGKSTKTMAKVITTYEGEKVTAAMLEDAAKLFSDNYGIWGHKGPGKPGSRVRMSADRLRAQCLPEGPRSTYIMVTVEGVLAGNAFACRWEYEGRQVCWITQLVVHSDYRERRLASSLLSTLIDNDDDILGIMSSHPAACKALVKAVGELRFAEIPLDFAATHAVGVMSASPVSYIKDAKVCGRLFDAQDTSGMICGVDSNFYVDHAEPQEALLEFQADGNWPLGDLSDGHEFLLLVNKPRRRRSRSASSQRSGTGSAGKQELQGPS</sequence>
<evidence type="ECO:0000256" key="1">
    <source>
        <dbReference type="SAM" id="MobiDB-lite"/>
    </source>
</evidence>
<reference evidence="3 4" key="1">
    <citation type="submission" date="2024-03" db="EMBL/GenBank/DDBJ databases">
        <title>A high-quality draft genome sequence of Diaporthe vaccinii, a causative agent of upright dieback and viscid rot disease in cranberry plants.</title>
        <authorList>
            <person name="Sarrasin M."/>
            <person name="Lang B.F."/>
            <person name="Burger G."/>
        </authorList>
    </citation>
    <scope>NUCLEOTIDE SEQUENCE [LARGE SCALE GENOMIC DNA]</scope>
    <source>
        <strain evidence="3 4">IS7</strain>
    </source>
</reference>
<protein>
    <recommendedName>
        <fullName evidence="2">N-acetyltransferase domain-containing protein</fullName>
    </recommendedName>
</protein>
<dbReference type="Proteomes" id="UP001600888">
    <property type="component" value="Unassembled WGS sequence"/>
</dbReference>
<dbReference type="Gene3D" id="3.40.630.30">
    <property type="match status" value="1"/>
</dbReference>
<dbReference type="InterPro" id="IPR000182">
    <property type="entry name" value="GNAT_dom"/>
</dbReference>
<evidence type="ECO:0000313" key="3">
    <source>
        <dbReference type="EMBL" id="KAL2282157.1"/>
    </source>
</evidence>
<gene>
    <name evidence="3" type="ORF">FJTKL_11196</name>
</gene>
<comment type="caution">
    <text evidence="3">The sequence shown here is derived from an EMBL/GenBank/DDBJ whole genome shotgun (WGS) entry which is preliminary data.</text>
</comment>
<organism evidence="3 4">
    <name type="scientific">Diaporthe vaccinii</name>
    <dbReference type="NCBI Taxonomy" id="105482"/>
    <lineage>
        <taxon>Eukaryota</taxon>
        <taxon>Fungi</taxon>
        <taxon>Dikarya</taxon>
        <taxon>Ascomycota</taxon>
        <taxon>Pezizomycotina</taxon>
        <taxon>Sordariomycetes</taxon>
        <taxon>Sordariomycetidae</taxon>
        <taxon>Diaporthales</taxon>
        <taxon>Diaporthaceae</taxon>
        <taxon>Diaporthe</taxon>
        <taxon>Diaporthe eres species complex</taxon>
    </lineage>
</organism>
<proteinExistence type="predicted"/>
<name>A0ABR4EI83_9PEZI</name>
<dbReference type="SUPFAM" id="SSF55729">
    <property type="entry name" value="Acyl-CoA N-acyltransferases (Nat)"/>
    <property type="match status" value="1"/>
</dbReference>
<dbReference type="EMBL" id="JBAWTH010000052">
    <property type="protein sequence ID" value="KAL2282157.1"/>
    <property type="molecule type" value="Genomic_DNA"/>
</dbReference>
<feature type="compositionally biased region" description="Low complexity" evidence="1">
    <location>
        <begin position="287"/>
        <end position="299"/>
    </location>
</feature>
<accession>A0ABR4EI83</accession>
<feature type="domain" description="N-acetyltransferase" evidence="2">
    <location>
        <begin position="107"/>
        <end position="164"/>
    </location>
</feature>
<evidence type="ECO:0000313" key="4">
    <source>
        <dbReference type="Proteomes" id="UP001600888"/>
    </source>
</evidence>
<dbReference type="CDD" id="cd04301">
    <property type="entry name" value="NAT_SF"/>
    <property type="match status" value="1"/>
</dbReference>
<dbReference type="Pfam" id="PF00583">
    <property type="entry name" value="Acetyltransf_1"/>
    <property type="match status" value="1"/>
</dbReference>